<sequence>MGGLAARFSRQVLDRAFRFLQEECINHMSDTGKCSMMMDNASSPIPMIPMSRPTESRRSNSDEPPRRTHPHSSLFEDKFKPSDQDETATRNSQHRDSVRTPTMKVVEDASTHSSTDSRVPVTTSAYNSNFHKSGRVKADTPERGQNRKPEAPRYTSIVDNSVSVASVTQRSPSYGRGIVWTSSPPSTSAVPDWATSFWYSYTQDTTTDEIYPAPGIFGGNNIDEPNQQGLSKNAQIRSSQPILRSILVLFVLCGILA</sequence>
<keyword evidence="2" id="KW-1185">Reference proteome</keyword>
<organism evidence="1 2">
    <name type="scientific">Eretmocerus hayati</name>
    <dbReference type="NCBI Taxonomy" id="131215"/>
    <lineage>
        <taxon>Eukaryota</taxon>
        <taxon>Metazoa</taxon>
        <taxon>Ecdysozoa</taxon>
        <taxon>Arthropoda</taxon>
        <taxon>Hexapoda</taxon>
        <taxon>Insecta</taxon>
        <taxon>Pterygota</taxon>
        <taxon>Neoptera</taxon>
        <taxon>Endopterygota</taxon>
        <taxon>Hymenoptera</taxon>
        <taxon>Apocrita</taxon>
        <taxon>Proctotrupomorpha</taxon>
        <taxon>Chalcidoidea</taxon>
        <taxon>Aphelinidae</taxon>
        <taxon>Aphelininae</taxon>
        <taxon>Eretmocerus</taxon>
    </lineage>
</organism>
<accession>A0ACC2NUQ8</accession>
<evidence type="ECO:0000313" key="2">
    <source>
        <dbReference type="Proteomes" id="UP001239111"/>
    </source>
</evidence>
<proteinExistence type="predicted"/>
<dbReference type="Proteomes" id="UP001239111">
    <property type="component" value="Chromosome 2"/>
</dbReference>
<dbReference type="EMBL" id="CM056742">
    <property type="protein sequence ID" value="KAJ8674886.1"/>
    <property type="molecule type" value="Genomic_DNA"/>
</dbReference>
<evidence type="ECO:0000313" key="1">
    <source>
        <dbReference type="EMBL" id="KAJ8674886.1"/>
    </source>
</evidence>
<protein>
    <submittedName>
        <fullName evidence="1">Uncharacterized protein</fullName>
    </submittedName>
</protein>
<reference evidence="1" key="1">
    <citation type="submission" date="2023-04" db="EMBL/GenBank/DDBJ databases">
        <title>A chromosome-level genome assembly of the parasitoid wasp Eretmocerus hayati.</title>
        <authorList>
            <person name="Zhong Y."/>
            <person name="Liu S."/>
            <person name="Liu Y."/>
        </authorList>
    </citation>
    <scope>NUCLEOTIDE SEQUENCE</scope>
    <source>
        <strain evidence="1">ZJU_SS_LIU_2023</strain>
    </source>
</reference>
<gene>
    <name evidence="1" type="ORF">QAD02_010672</name>
</gene>
<name>A0ACC2NUQ8_9HYME</name>
<comment type="caution">
    <text evidence="1">The sequence shown here is derived from an EMBL/GenBank/DDBJ whole genome shotgun (WGS) entry which is preliminary data.</text>
</comment>